<sequence length="431" mass="47575">MLHKNLSVNSAGHLEFAGVDTTEIAKEYGTPAYLVDENLVLENFSTYQKAMKEYMGEGSMPLFASKALSYTGIYRLISELNGCIDIVSPGELYTAVNAGFDMSRAFFHGSNKTDADIAFGLKENVGYFVVDNVFELEEISKQASALGKTQKILLRVTPGIDPHTHAKINTGKVDSKFGAPIETGIAEKLFCKVLETPNVQLEGFHSHIGSQIFETEPFSDAARIMLEFIAMLHEKYQFETNYLNLGGGFGVRYTEDDPVIDYAERIKKLSGEIREHCEDFGIKQPNILMEPGRSIVAAAGLTIYEIGSTKEIEGFKNYASIDGGMTDNPRYALYQSPYTCVLANRMNDECDFVCTIAGRCCESGDLIQENVAIPKPTRGDILAVLVTGAYNYSMASNYNRVPRPPIIAIRDGKPRVAVRRETYADLCALDA</sequence>
<accession>A0AA43RI19</accession>
<dbReference type="SUPFAM" id="SSF50621">
    <property type="entry name" value="Alanine racemase C-terminal domain-like"/>
    <property type="match status" value="1"/>
</dbReference>
<evidence type="ECO:0000256" key="8">
    <source>
        <dbReference type="RuleBase" id="RU003738"/>
    </source>
</evidence>
<feature type="binding site" evidence="5">
    <location>
        <position position="248"/>
    </location>
    <ligand>
        <name>pyridoxal 5'-phosphate</name>
        <dbReference type="ChEBI" id="CHEBI:597326"/>
    </ligand>
</feature>
<dbReference type="AlphaFoldDB" id="A0AA43RI19"/>
<evidence type="ECO:0000313" key="11">
    <source>
        <dbReference type="Proteomes" id="UP001168575"/>
    </source>
</evidence>
<feature type="domain" description="Orn/DAP/Arg decarboxylase 2 N-terminal" evidence="9">
    <location>
        <begin position="47"/>
        <end position="297"/>
    </location>
</feature>
<name>A0AA43RI19_9ACTN</name>
<proteinExistence type="inferred from homology"/>
<feature type="binding site" evidence="5">
    <location>
        <position position="362"/>
    </location>
    <ligand>
        <name>substrate</name>
    </ligand>
</feature>
<dbReference type="GO" id="GO:0030170">
    <property type="term" value="F:pyridoxal phosphate binding"/>
    <property type="evidence" value="ECO:0007669"/>
    <property type="project" value="UniProtKB-UniRule"/>
</dbReference>
<comment type="caution">
    <text evidence="10">The sequence shown here is derived from an EMBL/GenBank/DDBJ whole genome shotgun (WGS) entry which is preliminary data.</text>
</comment>
<dbReference type="InterPro" id="IPR000183">
    <property type="entry name" value="Orn/DAP/Arg_de-COase"/>
</dbReference>
<comment type="subunit">
    <text evidence="5">Homodimer.</text>
</comment>
<dbReference type="EMBL" id="JAUMVS010000112">
    <property type="protein sequence ID" value="MDO4842199.1"/>
    <property type="molecule type" value="Genomic_DNA"/>
</dbReference>
<evidence type="ECO:0000313" key="10">
    <source>
        <dbReference type="EMBL" id="MDO4842199.1"/>
    </source>
</evidence>
<keyword evidence="4 5" id="KW-0456">Lyase</keyword>
<comment type="catalytic activity">
    <reaction evidence="5 8">
        <text>meso-2,6-diaminopimelate + H(+) = L-lysine + CO2</text>
        <dbReference type="Rhea" id="RHEA:15101"/>
        <dbReference type="ChEBI" id="CHEBI:15378"/>
        <dbReference type="ChEBI" id="CHEBI:16526"/>
        <dbReference type="ChEBI" id="CHEBI:32551"/>
        <dbReference type="ChEBI" id="CHEBI:57791"/>
        <dbReference type="EC" id="4.1.1.20"/>
    </reaction>
</comment>
<dbReference type="FunFam" id="3.20.20.10:FF:000003">
    <property type="entry name" value="Diaminopimelate decarboxylase"/>
    <property type="match status" value="1"/>
</dbReference>
<feature type="binding site" evidence="5">
    <location>
        <position position="330"/>
    </location>
    <ligand>
        <name>substrate</name>
    </ligand>
</feature>
<feature type="binding site" evidence="5">
    <location>
        <position position="390"/>
    </location>
    <ligand>
        <name>pyridoxal 5'-phosphate</name>
        <dbReference type="ChEBI" id="CHEBI:597326"/>
    </ligand>
</feature>
<feature type="active site" description="Proton donor" evidence="7">
    <location>
        <position position="361"/>
    </location>
</feature>
<dbReference type="EC" id="4.1.1.20" evidence="5 6"/>
<comment type="function">
    <text evidence="5">Specifically catalyzes the decarboxylation of meso-diaminopimelate (meso-DAP) to L-lysine.</text>
</comment>
<evidence type="ECO:0000256" key="2">
    <source>
        <dbReference type="ARBA" id="ARBA00022793"/>
    </source>
</evidence>
<feature type="binding site" evidence="5">
    <location>
        <position position="334"/>
    </location>
    <ligand>
        <name>substrate</name>
    </ligand>
</feature>
<keyword evidence="5 8" id="KW-0457">Lysine biosynthesis</keyword>
<evidence type="ECO:0000256" key="3">
    <source>
        <dbReference type="ARBA" id="ARBA00022898"/>
    </source>
</evidence>
<feature type="binding site" evidence="5">
    <location>
        <begin position="290"/>
        <end position="293"/>
    </location>
    <ligand>
        <name>pyridoxal 5'-phosphate</name>
        <dbReference type="ChEBI" id="CHEBI:597326"/>
    </ligand>
</feature>
<evidence type="ECO:0000256" key="7">
    <source>
        <dbReference type="PIRSR" id="PIRSR600183-50"/>
    </source>
</evidence>
<dbReference type="Proteomes" id="UP001168575">
    <property type="component" value="Unassembled WGS sequence"/>
</dbReference>
<evidence type="ECO:0000256" key="4">
    <source>
        <dbReference type="ARBA" id="ARBA00023239"/>
    </source>
</evidence>
<dbReference type="Gene3D" id="3.20.20.10">
    <property type="entry name" value="Alanine racemase"/>
    <property type="match status" value="1"/>
</dbReference>
<dbReference type="GO" id="GO:0008836">
    <property type="term" value="F:diaminopimelate decarboxylase activity"/>
    <property type="evidence" value="ECO:0007669"/>
    <property type="project" value="UniProtKB-UniRule"/>
</dbReference>
<evidence type="ECO:0000259" key="9">
    <source>
        <dbReference type="Pfam" id="PF02784"/>
    </source>
</evidence>
<dbReference type="CDD" id="cd06828">
    <property type="entry name" value="PLPDE_III_DapDC"/>
    <property type="match status" value="1"/>
</dbReference>
<reference evidence="10" key="1">
    <citation type="submission" date="2023-07" db="EMBL/GenBank/DDBJ databases">
        <title>Between Cages and Wild: Unraveling the Impact of Captivity on Animal Microbiomes and Antimicrobial Resistance.</title>
        <authorList>
            <person name="Schmartz G.P."/>
            <person name="Rehner J."/>
            <person name="Schuff M.J."/>
            <person name="Becker S.L."/>
            <person name="Kravczyk M."/>
            <person name="Gurevich A."/>
            <person name="Francke R."/>
            <person name="Mueller R."/>
            <person name="Keller V."/>
            <person name="Keller A."/>
        </authorList>
    </citation>
    <scope>NUCLEOTIDE SEQUENCE</scope>
    <source>
        <strain evidence="10">S12M_St_49</strain>
    </source>
</reference>
<keyword evidence="3 5" id="KW-0663">Pyridoxal phosphate</keyword>
<dbReference type="InterPro" id="IPR022644">
    <property type="entry name" value="De-COase2_N"/>
</dbReference>
<comment type="cofactor">
    <cofactor evidence="1 5 7 8">
        <name>pyridoxal 5'-phosphate</name>
        <dbReference type="ChEBI" id="CHEBI:597326"/>
    </cofactor>
</comment>
<gene>
    <name evidence="5 10" type="primary">lysA</name>
    <name evidence="10" type="ORF">Q3982_05930</name>
</gene>
<dbReference type="Gene3D" id="2.40.37.10">
    <property type="entry name" value="Lyase, Ornithine Decarboxylase, Chain A, domain 1"/>
    <property type="match status" value="1"/>
</dbReference>
<dbReference type="Pfam" id="PF02784">
    <property type="entry name" value="Orn_Arg_deC_N"/>
    <property type="match status" value="1"/>
</dbReference>
<dbReference type="SUPFAM" id="SSF51419">
    <property type="entry name" value="PLP-binding barrel"/>
    <property type="match status" value="1"/>
</dbReference>
<feature type="binding site" evidence="5">
    <location>
        <position position="293"/>
    </location>
    <ligand>
        <name>substrate</name>
    </ligand>
</feature>
<feature type="modified residue" description="N6-(pyridoxal phosphate)lysine" evidence="5 7">
    <location>
        <position position="66"/>
    </location>
</feature>
<dbReference type="InterPro" id="IPR029066">
    <property type="entry name" value="PLP-binding_barrel"/>
</dbReference>
<dbReference type="GO" id="GO:0009089">
    <property type="term" value="P:lysine biosynthetic process via diaminopimelate"/>
    <property type="evidence" value="ECO:0007669"/>
    <property type="project" value="UniProtKB-UniRule"/>
</dbReference>
<keyword evidence="11" id="KW-1185">Reference proteome</keyword>
<evidence type="ECO:0000256" key="5">
    <source>
        <dbReference type="HAMAP-Rule" id="MF_02120"/>
    </source>
</evidence>
<organism evidence="10 11">
    <name type="scientific">Phoenicibacter congonensis</name>
    <dbReference type="NCBI Taxonomy" id="1944646"/>
    <lineage>
        <taxon>Bacteria</taxon>
        <taxon>Bacillati</taxon>
        <taxon>Actinomycetota</taxon>
        <taxon>Coriobacteriia</taxon>
        <taxon>Eggerthellales</taxon>
        <taxon>Eggerthellaceae</taxon>
        <taxon>Phoenicibacter</taxon>
    </lineage>
</organism>
<evidence type="ECO:0000256" key="6">
    <source>
        <dbReference type="NCBIfam" id="TIGR01048"/>
    </source>
</evidence>
<dbReference type="PRINTS" id="PR01181">
    <property type="entry name" value="DAPDCRBXLASE"/>
</dbReference>
<dbReference type="NCBIfam" id="TIGR01048">
    <property type="entry name" value="lysA"/>
    <property type="match status" value="1"/>
</dbReference>
<dbReference type="InterPro" id="IPR009006">
    <property type="entry name" value="Ala_racemase/Decarboxylase_C"/>
</dbReference>
<comment type="pathway">
    <text evidence="5 8">Amino-acid biosynthesis; L-lysine biosynthesis via DAP pathway; L-lysine from DL-2,6-diaminopimelate: step 1/1.</text>
</comment>
<dbReference type="PANTHER" id="PTHR43727:SF2">
    <property type="entry name" value="GROUP IV DECARBOXYLASE"/>
    <property type="match status" value="1"/>
</dbReference>
<keyword evidence="5" id="KW-0028">Amino-acid biosynthesis</keyword>
<dbReference type="PANTHER" id="PTHR43727">
    <property type="entry name" value="DIAMINOPIMELATE DECARBOXYLASE"/>
    <property type="match status" value="1"/>
</dbReference>
<keyword evidence="2 5" id="KW-0210">Decarboxylase</keyword>
<protein>
    <recommendedName>
        <fullName evidence="5 6">Diaminopimelate decarboxylase</fullName>
        <shortName evidence="5">DAP decarboxylase</shortName>
        <shortName evidence="5">DAPDC</shortName>
        <ecNumber evidence="5 6">4.1.1.20</ecNumber>
    </recommendedName>
</protein>
<feature type="binding site" evidence="5">
    <location>
        <position position="390"/>
    </location>
    <ligand>
        <name>substrate</name>
    </ligand>
</feature>
<dbReference type="InterPro" id="IPR002986">
    <property type="entry name" value="DAP_deCOOHase_LysA"/>
</dbReference>
<dbReference type="HAMAP" id="MF_02120">
    <property type="entry name" value="LysA"/>
    <property type="match status" value="1"/>
</dbReference>
<evidence type="ECO:0000256" key="1">
    <source>
        <dbReference type="ARBA" id="ARBA00001933"/>
    </source>
</evidence>
<dbReference type="PRINTS" id="PR01179">
    <property type="entry name" value="ODADCRBXLASE"/>
</dbReference>
<comment type="similarity">
    <text evidence="5">Belongs to the Orn/Lys/Arg decarboxylase class-II family. LysA subfamily.</text>
</comment>